<feature type="compositionally biased region" description="Polar residues" evidence="1">
    <location>
        <begin position="85"/>
        <end position="94"/>
    </location>
</feature>
<dbReference type="EMBL" id="JAYMGO010000025">
    <property type="protein sequence ID" value="KAL1247692.1"/>
    <property type="molecule type" value="Genomic_DNA"/>
</dbReference>
<comment type="caution">
    <text evidence="2">The sequence shown here is derived from an EMBL/GenBank/DDBJ whole genome shotgun (WGS) entry which is preliminary data.</text>
</comment>
<evidence type="ECO:0000256" key="1">
    <source>
        <dbReference type="SAM" id="MobiDB-lite"/>
    </source>
</evidence>
<gene>
    <name evidence="2" type="ORF">QQF64_023068</name>
</gene>
<proteinExistence type="predicted"/>
<reference evidence="2 3" key="1">
    <citation type="submission" date="2023-09" db="EMBL/GenBank/DDBJ databases">
        <authorList>
            <person name="Wang M."/>
        </authorList>
    </citation>
    <scope>NUCLEOTIDE SEQUENCE [LARGE SCALE GENOMIC DNA]</scope>
    <source>
        <strain evidence="2">GT-2023</strain>
        <tissue evidence="2">Liver</tissue>
    </source>
</reference>
<feature type="region of interest" description="Disordered" evidence="1">
    <location>
        <begin position="44"/>
        <end position="94"/>
    </location>
</feature>
<protein>
    <submittedName>
        <fullName evidence="2">Uncharacterized protein</fullName>
    </submittedName>
</protein>
<dbReference type="Proteomes" id="UP001558613">
    <property type="component" value="Unassembled WGS sequence"/>
</dbReference>
<accession>A0ABR3L7R8</accession>
<keyword evidence="3" id="KW-1185">Reference proteome</keyword>
<evidence type="ECO:0000313" key="3">
    <source>
        <dbReference type="Proteomes" id="UP001558613"/>
    </source>
</evidence>
<evidence type="ECO:0000313" key="2">
    <source>
        <dbReference type="EMBL" id="KAL1247692.1"/>
    </source>
</evidence>
<feature type="compositionally biased region" description="Polar residues" evidence="1">
    <location>
        <begin position="44"/>
        <end position="55"/>
    </location>
</feature>
<organism evidence="2 3">
    <name type="scientific">Cirrhinus molitorella</name>
    <name type="common">mud carp</name>
    <dbReference type="NCBI Taxonomy" id="172907"/>
    <lineage>
        <taxon>Eukaryota</taxon>
        <taxon>Metazoa</taxon>
        <taxon>Chordata</taxon>
        <taxon>Craniata</taxon>
        <taxon>Vertebrata</taxon>
        <taxon>Euteleostomi</taxon>
        <taxon>Actinopterygii</taxon>
        <taxon>Neopterygii</taxon>
        <taxon>Teleostei</taxon>
        <taxon>Ostariophysi</taxon>
        <taxon>Cypriniformes</taxon>
        <taxon>Cyprinidae</taxon>
        <taxon>Labeoninae</taxon>
        <taxon>Labeonini</taxon>
        <taxon>Cirrhinus</taxon>
    </lineage>
</organism>
<name>A0ABR3L7R8_9TELE</name>
<sequence length="94" mass="10489">MNPEEIFTERNDTLFSQTSRKYARDHIVKSLRVFLLLLFSPRIQNNPPSLQQSEQRTSDSDGKRRGRGGSLVPRTGGKVTGCLIGTNQATGRAQ</sequence>